<dbReference type="PROSITE" id="PS50053">
    <property type="entry name" value="UBIQUITIN_2"/>
    <property type="match status" value="1"/>
</dbReference>
<keyword evidence="2" id="KW-0689">Ribosomal protein</keyword>
<dbReference type="InterPro" id="IPR050158">
    <property type="entry name" value="Ubiquitin_ubiquitin-like"/>
</dbReference>
<organism evidence="2 3">
    <name type="scientific">Anaeramoeba flamelloides</name>
    <dbReference type="NCBI Taxonomy" id="1746091"/>
    <lineage>
        <taxon>Eukaryota</taxon>
        <taxon>Metamonada</taxon>
        <taxon>Anaeramoebidae</taxon>
        <taxon>Anaeramoeba</taxon>
    </lineage>
</organism>
<dbReference type="PRINTS" id="PR00348">
    <property type="entry name" value="UBIQUITIN"/>
</dbReference>
<dbReference type="PANTHER" id="PTHR10666">
    <property type="entry name" value="UBIQUITIN"/>
    <property type="match status" value="1"/>
</dbReference>
<accession>A0AAV7YBP2</accession>
<dbReference type="Gene3D" id="3.10.20.90">
    <property type="entry name" value="Phosphatidylinositol 3-kinase Catalytic Subunit, Chain A, domain 1"/>
    <property type="match status" value="1"/>
</dbReference>
<dbReference type="InterPro" id="IPR000626">
    <property type="entry name" value="Ubiquitin-like_dom"/>
</dbReference>
<proteinExistence type="predicted"/>
<evidence type="ECO:0000313" key="3">
    <source>
        <dbReference type="Proteomes" id="UP001146793"/>
    </source>
</evidence>
<dbReference type="AlphaFoldDB" id="A0AAV7YBP2"/>
<feature type="domain" description="Ubiquitin-like" evidence="1">
    <location>
        <begin position="1"/>
        <end position="69"/>
    </location>
</feature>
<evidence type="ECO:0000313" key="2">
    <source>
        <dbReference type="EMBL" id="KAJ3426321.1"/>
    </source>
</evidence>
<dbReference type="InterPro" id="IPR019956">
    <property type="entry name" value="Ubiquitin_dom"/>
</dbReference>
<gene>
    <name evidence="2" type="ORF">M0812_28774</name>
</gene>
<name>A0AAV7YBP2_9EUKA</name>
<dbReference type="Pfam" id="PF00240">
    <property type="entry name" value="ubiquitin"/>
    <property type="match status" value="1"/>
</dbReference>
<dbReference type="GO" id="GO:0005840">
    <property type="term" value="C:ribosome"/>
    <property type="evidence" value="ECO:0007669"/>
    <property type="project" value="UniProtKB-KW"/>
</dbReference>
<dbReference type="Proteomes" id="UP001146793">
    <property type="component" value="Unassembled WGS sequence"/>
</dbReference>
<comment type="caution">
    <text evidence="2">The sequence shown here is derived from an EMBL/GenBank/DDBJ whole genome shotgun (WGS) entry which is preliminary data.</text>
</comment>
<keyword evidence="2" id="KW-0687">Ribonucleoprotein</keyword>
<reference evidence="2" key="1">
    <citation type="submission" date="2022-08" db="EMBL/GenBank/DDBJ databases">
        <title>Novel sulphate-reducing endosymbionts in the free-living metamonad Anaeramoeba.</title>
        <authorList>
            <person name="Jerlstrom-Hultqvist J."/>
            <person name="Cepicka I."/>
            <person name="Gallot-Lavallee L."/>
            <person name="Salas-Leiva D."/>
            <person name="Curtis B.A."/>
            <person name="Zahonova K."/>
            <person name="Pipaliya S."/>
            <person name="Dacks J."/>
            <person name="Roger A.J."/>
        </authorList>
    </citation>
    <scope>NUCLEOTIDE SEQUENCE</scope>
    <source>
        <strain evidence="2">Busselton2</strain>
    </source>
</reference>
<evidence type="ECO:0000259" key="1">
    <source>
        <dbReference type="PROSITE" id="PS50053"/>
    </source>
</evidence>
<dbReference type="EMBL" id="JANTQA010000070">
    <property type="protein sequence ID" value="KAJ3426321.1"/>
    <property type="molecule type" value="Genomic_DNA"/>
</dbReference>
<dbReference type="SMART" id="SM00213">
    <property type="entry name" value="UBQ"/>
    <property type="match status" value="1"/>
</dbReference>
<dbReference type="InterPro" id="IPR029071">
    <property type="entry name" value="Ubiquitin-like_domsf"/>
</dbReference>
<dbReference type="SUPFAM" id="SSF54236">
    <property type="entry name" value="Ubiquitin-like"/>
    <property type="match status" value="1"/>
</dbReference>
<sequence length="94" mass="11171">MKIYIITERARTITLEVADSTEIMHIKLQIMINEGTPIELQKIVFNEEELEENRTLKSYNIVNESTLYLFRLERQVGEADMTDERKVFETFENL</sequence>
<protein>
    <submittedName>
        <fullName evidence="2">UBIQUITIN-40S ribosomal protein S31</fullName>
    </submittedName>
</protein>